<reference evidence="2 3" key="1">
    <citation type="submission" date="2017-01" db="EMBL/GenBank/DDBJ databases">
        <title>A new Hymenobacter.</title>
        <authorList>
            <person name="Liang Y."/>
            <person name="Feng F."/>
        </authorList>
    </citation>
    <scope>NUCLEOTIDE SEQUENCE [LARGE SCALE GENOMIC DNA]</scope>
    <source>
        <strain evidence="2">MIMBbqt21</strain>
    </source>
</reference>
<dbReference type="RefSeq" id="WP_086594282.1">
    <property type="nucleotide sequence ID" value="NZ_MTSE01000005.1"/>
</dbReference>
<proteinExistence type="predicted"/>
<evidence type="ECO:0000313" key="3">
    <source>
        <dbReference type="Proteomes" id="UP000194873"/>
    </source>
</evidence>
<dbReference type="InterPro" id="IPR016450">
    <property type="entry name" value="UCP005522"/>
</dbReference>
<dbReference type="InterPro" id="IPR025841">
    <property type="entry name" value="CP_ATPgrasp_2"/>
</dbReference>
<keyword evidence="3" id="KW-1185">Reference proteome</keyword>
<dbReference type="InterPro" id="IPR051680">
    <property type="entry name" value="ATP-dep_Glu-Cys_Ligase-2"/>
</dbReference>
<feature type="domain" description="Circularly permuted ATP-grasp type 2" evidence="1">
    <location>
        <begin position="82"/>
        <end position="458"/>
    </location>
</feature>
<dbReference type="Gene3D" id="3.30.1490.270">
    <property type="match status" value="1"/>
</dbReference>
<protein>
    <recommendedName>
        <fullName evidence="1">Circularly permuted ATP-grasp type 2 domain-containing protein</fullName>
    </recommendedName>
</protein>
<name>A0A243WEW5_9BACT</name>
<dbReference type="AlphaFoldDB" id="A0A243WEW5"/>
<dbReference type="SUPFAM" id="SSF56059">
    <property type="entry name" value="Glutathione synthetase ATP-binding domain-like"/>
    <property type="match status" value="1"/>
</dbReference>
<sequence>MNENALLRSYQEQPNVWDEMFNLEGIRPEYKKFVAAIENLASAEMTRKDELAKKLFMSQGITFTVYSSGEGIEKIFPFDIIPRIIKNEEWKHIESGIKQRLKALNIFLKDIYHQQFIIKDGIIPASLIYSCPQFLREMVNVDVPFDVYTHVAGVDLIRDQDGDFYVLEDNLRTPSGVSYMLENRSITYRIFPDLLPKNNVQPVKDYPDILFRNLRALADGRSSDPTVVLLSPGIYNSAYFEHTTLARLMGIRLVEGRDLIVHNNFVYMKTTKGLKQVDVIYRRVDDEFLDPLVFRPDSALGVPGIYSAYRKGNVAIVNAMGNGVADDKAVYAYVPDMIRYYLNEEPILKNVPTYQMADADKRKLVFDNMDKMVIKRTNESGGYGMLIGSSATEEQMESFKKAITEDPRSFIAQPIISLSSTPCYINGVLQPRRVDLRPFALCGPSGIDIVPGGLTRVALKEGSLVVNSSQGGGSKDTWVLGAD</sequence>
<organism evidence="2 3">
    <name type="scientific">Hymenobacter crusticola</name>
    <dbReference type="NCBI Taxonomy" id="1770526"/>
    <lineage>
        <taxon>Bacteria</taxon>
        <taxon>Pseudomonadati</taxon>
        <taxon>Bacteroidota</taxon>
        <taxon>Cytophagia</taxon>
        <taxon>Cytophagales</taxon>
        <taxon>Hymenobacteraceae</taxon>
        <taxon>Hymenobacter</taxon>
    </lineage>
</organism>
<comment type="caution">
    <text evidence="2">The sequence shown here is derived from an EMBL/GenBank/DDBJ whole genome shotgun (WGS) entry which is preliminary data.</text>
</comment>
<dbReference type="Pfam" id="PF14403">
    <property type="entry name" value="CP_ATPgrasp_2"/>
    <property type="match status" value="1"/>
</dbReference>
<dbReference type="OrthoDB" id="9803842at2"/>
<dbReference type="PIRSF" id="PIRSF005522">
    <property type="entry name" value="UCP005522"/>
    <property type="match status" value="1"/>
</dbReference>
<dbReference type="EMBL" id="MTSE01000005">
    <property type="protein sequence ID" value="OUJ73677.1"/>
    <property type="molecule type" value="Genomic_DNA"/>
</dbReference>
<dbReference type="Gene3D" id="3.40.50.11290">
    <property type="match status" value="1"/>
</dbReference>
<gene>
    <name evidence="2" type="ORF">BXP70_11855</name>
</gene>
<dbReference type="Proteomes" id="UP000194873">
    <property type="component" value="Unassembled WGS sequence"/>
</dbReference>
<evidence type="ECO:0000259" key="1">
    <source>
        <dbReference type="Pfam" id="PF14403"/>
    </source>
</evidence>
<dbReference type="PANTHER" id="PTHR34595">
    <property type="entry name" value="BLR5612 PROTEIN"/>
    <property type="match status" value="1"/>
</dbReference>
<accession>A0A243WEW5</accession>
<dbReference type="PANTHER" id="PTHR34595:SF7">
    <property type="entry name" value="SLL1039 PROTEIN"/>
    <property type="match status" value="1"/>
</dbReference>
<evidence type="ECO:0000313" key="2">
    <source>
        <dbReference type="EMBL" id="OUJ73677.1"/>
    </source>
</evidence>